<dbReference type="Gene3D" id="3.40.50.1820">
    <property type="entry name" value="alpha/beta hydrolase"/>
    <property type="match status" value="1"/>
</dbReference>
<feature type="domain" description="AB hydrolase-1" evidence="4">
    <location>
        <begin position="105"/>
        <end position="268"/>
    </location>
</feature>
<sequence>MIRVLREARRNMSTTTAKILSQRTHNVPGRITVTEYSFEVPHNYNNPASRPLKLFARAARRRDQPNSSTPAPTPVPQFTLISPPENPGSSSTKSSKPTAPKPELPWLVYLQGGPGFECSAPQSFYWMQTVLERGYQVLCLDQRGTGLSSPLTPSTLGLRGDDDLQAQYLKQFRADNIVRDCEAIRRALLGHLPAEQAKWSVMGQSFGGFCAVTYLSFAPEGLREVFIFGGLPPLVDGPDEVYRRQYLKVISRNEAYYRKFPEDVARVRNIVRWLQKNGDTTVRDTTGVGHMTARRFLQLGLEFGFHGGLDNIHDIVLKCQSDLDFVGHLTRPTVAKIESSQPFDYHLIYSILHEPIYCHGSASNWSAHRIQAEYGEQFQIPRYEDRSASTKPVFFTGEMIYPWMFDDYSELARVKKQAEALADTEDWPALYDTAQLAKNTVPVYAAVYMEDMYVDFALSMETASKIKGTKTFVTNAMYHDAVRSRMEDVTKAVFALRDDDID</sequence>
<dbReference type="OrthoDB" id="1898734at2759"/>
<dbReference type="SUPFAM" id="SSF53474">
    <property type="entry name" value="alpha/beta-Hydrolases"/>
    <property type="match status" value="2"/>
</dbReference>
<dbReference type="EMBL" id="ML996696">
    <property type="protein sequence ID" value="KAF2399878.1"/>
    <property type="molecule type" value="Genomic_DNA"/>
</dbReference>
<feature type="compositionally biased region" description="Low complexity" evidence="3">
    <location>
        <begin position="89"/>
        <end position="98"/>
    </location>
</feature>
<dbReference type="InterPro" id="IPR051601">
    <property type="entry name" value="Serine_prot/Carboxylest_S33"/>
</dbReference>
<comment type="similarity">
    <text evidence="1">Belongs to the peptidase S33 family.</text>
</comment>
<keyword evidence="2" id="KW-0378">Hydrolase</keyword>
<dbReference type="InterPro" id="IPR002410">
    <property type="entry name" value="Peptidase_S33"/>
</dbReference>
<dbReference type="PANTHER" id="PTHR43248">
    <property type="entry name" value="2-SUCCINYL-6-HYDROXY-2,4-CYCLOHEXADIENE-1-CARBOXYLATE SYNTHASE"/>
    <property type="match status" value="1"/>
</dbReference>
<dbReference type="PRINTS" id="PR00793">
    <property type="entry name" value="PROAMNOPTASE"/>
</dbReference>
<evidence type="ECO:0000256" key="2">
    <source>
        <dbReference type="ARBA" id="ARBA00022801"/>
    </source>
</evidence>
<evidence type="ECO:0000313" key="6">
    <source>
        <dbReference type="Proteomes" id="UP000799640"/>
    </source>
</evidence>
<keyword evidence="6" id="KW-1185">Reference proteome</keyword>
<dbReference type="GO" id="GO:0008233">
    <property type="term" value="F:peptidase activity"/>
    <property type="evidence" value="ECO:0007669"/>
    <property type="project" value="InterPro"/>
</dbReference>
<feature type="region of interest" description="Disordered" evidence="3">
    <location>
        <begin position="59"/>
        <end position="99"/>
    </location>
</feature>
<dbReference type="Proteomes" id="UP000799640">
    <property type="component" value="Unassembled WGS sequence"/>
</dbReference>
<dbReference type="InterPro" id="IPR029058">
    <property type="entry name" value="AB_hydrolase_fold"/>
</dbReference>
<reference evidence="5" key="1">
    <citation type="journal article" date="2020" name="Stud. Mycol.">
        <title>101 Dothideomycetes genomes: a test case for predicting lifestyles and emergence of pathogens.</title>
        <authorList>
            <person name="Haridas S."/>
            <person name="Albert R."/>
            <person name="Binder M."/>
            <person name="Bloem J."/>
            <person name="Labutti K."/>
            <person name="Salamov A."/>
            <person name="Andreopoulos B."/>
            <person name="Baker S."/>
            <person name="Barry K."/>
            <person name="Bills G."/>
            <person name="Bluhm B."/>
            <person name="Cannon C."/>
            <person name="Castanera R."/>
            <person name="Culley D."/>
            <person name="Daum C."/>
            <person name="Ezra D."/>
            <person name="Gonzalez J."/>
            <person name="Henrissat B."/>
            <person name="Kuo A."/>
            <person name="Liang C."/>
            <person name="Lipzen A."/>
            <person name="Lutzoni F."/>
            <person name="Magnuson J."/>
            <person name="Mondo S."/>
            <person name="Nolan M."/>
            <person name="Ohm R."/>
            <person name="Pangilinan J."/>
            <person name="Park H.-J."/>
            <person name="Ramirez L."/>
            <person name="Alfaro M."/>
            <person name="Sun H."/>
            <person name="Tritt A."/>
            <person name="Yoshinaga Y."/>
            <person name="Zwiers L.-H."/>
            <person name="Turgeon B."/>
            <person name="Goodwin S."/>
            <person name="Spatafora J."/>
            <person name="Crous P."/>
            <person name="Grigoriev I."/>
        </authorList>
    </citation>
    <scope>NUCLEOTIDE SEQUENCE</scope>
    <source>
        <strain evidence="5">CBS 262.69</strain>
    </source>
</reference>
<evidence type="ECO:0000259" key="4">
    <source>
        <dbReference type="Pfam" id="PF00561"/>
    </source>
</evidence>
<evidence type="ECO:0000313" key="5">
    <source>
        <dbReference type="EMBL" id="KAF2399878.1"/>
    </source>
</evidence>
<name>A0A6G1HUZ6_9PEZI</name>
<dbReference type="Pfam" id="PF00561">
    <property type="entry name" value="Abhydrolase_1"/>
    <property type="match status" value="1"/>
</dbReference>
<organism evidence="5 6">
    <name type="scientific">Trichodelitschia bisporula</name>
    <dbReference type="NCBI Taxonomy" id="703511"/>
    <lineage>
        <taxon>Eukaryota</taxon>
        <taxon>Fungi</taxon>
        <taxon>Dikarya</taxon>
        <taxon>Ascomycota</taxon>
        <taxon>Pezizomycotina</taxon>
        <taxon>Dothideomycetes</taxon>
        <taxon>Dothideomycetes incertae sedis</taxon>
        <taxon>Phaeotrichales</taxon>
        <taxon>Phaeotrichaceae</taxon>
        <taxon>Trichodelitschia</taxon>
    </lineage>
</organism>
<proteinExistence type="inferred from homology"/>
<protein>
    <submittedName>
        <fullName evidence="5">Proline iminopeptidase</fullName>
    </submittedName>
</protein>
<dbReference type="InterPro" id="IPR000073">
    <property type="entry name" value="AB_hydrolase_1"/>
</dbReference>
<dbReference type="PANTHER" id="PTHR43248:SF2">
    <property type="entry name" value="PROLYL AMINOPEPTIDASE"/>
    <property type="match status" value="1"/>
</dbReference>
<evidence type="ECO:0000256" key="3">
    <source>
        <dbReference type="SAM" id="MobiDB-lite"/>
    </source>
</evidence>
<evidence type="ECO:0000256" key="1">
    <source>
        <dbReference type="ARBA" id="ARBA00010088"/>
    </source>
</evidence>
<dbReference type="GO" id="GO:0006508">
    <property type="term" value="P:proteolysis"/>
    <property type="evidence" value="ECO:0007669"/>
    <property type="project" value="InterPro"/>
</dbReference>
<gene>
    <name evidence="5" type="ORF">EJ06DRAFT_494635</name>
</gene>
<accession>A0A6G1HUZ6</accession>
<dbReference type="AlphaFoldDB" id="A0A6G1HUZ6"/>